<evidence type="ECO:0000256" key="5">
    <source>
        <dbReference type="ARBA" id="ARBA00022670"/>
    </source>
</evidence>
<dbReference type="PANTHER" id="PTHR43390:SF1">
    <property type="entry name" value="CHLOROPLAST PROCESSING PEPTIDASE"/>
    <property type="match status" value="1"/>
</dbReference>
<dbReference type="NCBIfam" id="TIGR02227">
    <property type="entry name" value="sigpep_I_bact"/>
    <property type="match status" value="1"/>
</dbReference>
<protein>
    <recommendedName>
        <fullName evidence="4 8">Signal peptidase I</fullName>
        <ecNumber evidence="4 8">3.4.21.89</ecNumber>
    </recommendedName>
</protein>
<evidence type="ECO:0000256" key="8">
    <source>
        <dbReference type="RuleBase" id="RU362042"/>
    </source>
</evidence>
<reference evidence="13" key="3">
    <citation type="submission" date="2016-11" db="EMBL/GenBank/DDBJ databases">
        <authorList>
            <person name="Jaros S."/>
            <person name="Januszkiewicz K."/>
            <person name="Wedrychowicz H."/>
        </authorList>
    </citation>
    <scope>NUCLEOTIDE SEQUENCE [LARGE SCALE GENOMIC DNA]</scope>
    <source>
        <strain evidence="13">DSM 1682</strain>
    </source>
</reference>
<dbReference type="EC" id="3.4.21.89" evidence="4 8"/>
<accession>A0A0X8VEF9</accession>
<reference evidence="10 12" key="1">
    <citation type="journal article" date="2016" name="Genome Announc.">
        <title>Complete Genome Sequence of the Amino Acid-Fermenting Clostridium propionicum X2 (DSM 1682).</title>
        <authorList>
            <person name="Poehlein A."/>
            <person name="Schlien K."/>
            <person name="Chowdhury N.P."/>
            <person name="Gottschalk G."/>
            <person name="Buckel W."/>
            <person name="Daniel R."/>
        </authorList>
    </citation>
    <scope>NUCLEOTIDE SEQUENCE [LARGE SCALE GENOMIC DNA]</scope>
    <source>
        <strain evidence="10 12">X2</strain>
    </source>
</reference>
<dbReference type="InterPro" id="IPR019758">
    <property type="entry name" value="Pept_S26A_signal_pept_1_CS"/>
</dbReference>
<evidence type="ECO:0000313" key="11">
    <source>
        <dbReference type="EMBL" id="SHF01571.1"/>
    </source>
</evidence>
<evidence type="ECO:0000256" key="2">
    <source>
        <dbReference type="ARBA" id="ARBA00004401"/>
    </source>
</evidence>
<dbReference type="SUPFAM" id="SSF51306">
    <property type="entry name" value="LexA/Signal peptidase"/>
    <property type="match status" value="1"/>
</dbReference>
<evidence type="ECO:0000313" key="13">
    <source>
        <dbReference type="Proteomes" id="UP000184204"/>
    </source>
</evidence>
<feature type="active site" evidence="7">
    <location>
        <position position="79"/>
    </location>
</feature>
<keyword evidence="5 8" id="KW-0645">Protease</keyword>
<dbReference type="Gene3D" id="2.10.109.10">
    <property type="entry name" value="Umud Fragment, subunit A"/>
    <property type="match status" value="1"/>
</dbReference>
<organism evidence="11 13">
    <name type="scientific">Anaerotignum propionicum DSM 1682</name>
    <dbReference type="NCBI Taxonomy" id="991789"/>
    <lineage>
        <taxon>Bacteria</taxon>
        <taxon>Bacillati</taxon>
        <taxon>Bacillota</taxon>
        <taxon>Clostridia</taxon>
        <taxon>Lachnospirales</taxon>
        <taxon>Anaerotignaceae</taxon>
        <taxon>Anaerotignum</taxon>
    </lineage>
</organism>
<dbReference type="GO" id="GO:0005886">
    <property type="term" value="C:plasma membrane"/>
    <property type="evidence" value="ECO:0007669"/>
    <property type="project" value="UniProtKB-SubCell"/>
</dbReference>
<dbReference type="InterPro" id="IPR019533">
    <property type="entry name" value="Peptidase_S26"/>
</dbReference>
<dbReference type="PROSITE" id="PS00761">
    <property type="entry name" value="SPASE_I_3"/>
    <property type="match status" value="1"/>
</dbReference>
<sequence>MNEVVKDWANVIVRAAIIIMILFFFLWPVKLEGSSMDPTLNDGDIICMSRFFVQMGWYEKGDIIVFQYNDSGKEKTVLKRIVATEGDHIRLLPDGSVEINGKILEEDYIDEPTKGIVDMTIPQGTVFVLGDNRDLSYDSRQMGVISCDDLTGKAVFRWFPISELSCF</sequence>
<feature type="active site" evidence="7">
    <location>
        <position position="35"/>
    </location>
</feature>
<dbReference type="OrthoDB" id="9802919at2"/>
<evidence type="ECO:0000256" key="1">
    <source>
        <dbReference type="ARBA" id="ARBA00000677"/>
    </source>
</evidence>
<evidence type="ECO:0000256" key="6">
    <source>
        <dbReference type="ARBA" id="ARBA00022801"/>
    </source>
</evidence>
<evidence type="ECO:0000313" key="10">
    <source>
        <dbReference type="EMBL" id="AMJ42416.1"/>
    </source>
</evidence>
<comment type="similarity">
    <text evidence="3 8">Belongs to the peptidase S26 family.</text>
</comment>
<keyword evidence="8" id="KW-1133">Transmembrane helix</keyword>
<dbReference type="PROSITE" id="PS00501">
    <property type="entry name" value="SPASE_I_1"/>
    <property type="match status" value="1"/>
</dbReference>
<dbReference type="GO" id="GO:0004252">
    <property type="term" value="F:serine-type endopeptidase activity"/>
    <property type="evidence" value="ECO:0007669"/>
    <property type="project" value="InterPro"/>
</dbReference>
<name>A0A0X8VEF9_ANAPI</name>
<dbReference type="Pfam" id="PF10502">
    <property type="entry name" value="Peptidase_S26"/>
    <property type="match status" value="1"/>
</dbReference>
<keyword evidence="8" id="KW-0472">Membrane</keyword>
<keyword evidence="12" id="KW-1185">Reference proteome</keyword>
<dbReference type="AlphaFoldDB" id="A0A0X8VEF9"/>
<dbReference type="PANTHER" id="PTHR43390">
    <property type="entry name" value="SIGNAL PEPTIDASE I"/>
    <property type="match status" value="1"/>
</dbReference>
<dbReference type="RefSeq" id="WP_066053192.1">
    <property type="nucleotide sequence ID" value="NZ_CP014223.1"/>
</dbReference>
<dbReference type="PRINTS" id="PR00727">
    <property type="entry name" value="LEADERPTASE"/>
</dbReference>
<proteinExistence type="inferred from homology"/>
<dbReference type="GO" id="GO:0009003">
    <property type="term" value="F:signal peptidase activity"/>
    <property type="evidence" value="ECO:0007669"/>
    <property type="project" value="UniProtKB-EC"/>
</dbReference>
<feature type="domain" description="Peptidase S26" evidence="9">
    <location>
        <begin position="6"/>
        <end position="159"/>
    </location>
</feature>
<reference evidence="12" key="2">
    <citation type="submission" date="2016-01" db="EMBL/GenBank/DDBJ databases">
        <authorList>
            <person name="Poehlein A."/>
            <person name="Schlien K."/>
            <person name="Gottschalk G."/>
            <person name="Buckel W."/>
            <person name="Daniel R."/>
        </authorList>
    </citation>
    <scope>NUCLEOTIDE SEQUENCE [LARGE SCALE GENOMIC DNA]</scope>
    <source>
        <strain evidence="12">X2</strain>
    </source>
</reference>
<dbReference type="EMBL" id="CP014223">
    <property type="protein sequence ID" value="AMJ42416.1"/>
    <property type="molecule type" value="Genomic_DNA"/>
</dbReference>
<evidence type="ECO:0000256" key="4">
    <source>
        <dbReference type="ARBA" id="ARBA00013208"/>
    </source>
</evidence>
<dbReference type="Proteomes" id="UP000184204">
    <property type="component" value="Unassembled WGS sequence"/>
</dbReference>
<gene>
    <name evidence="10" type="primary">spsB</name>
    <name evidence="10" type="ORF">CPRO_28750</name>
    <name evidence="11" type="ORF">SAMN02745151_02531</name>
</gene>
<keyword evidence="8" id="KW-0812">Transmembrane</keyword>
<comment type="catalytic activity">
    <reaction evidence="1 8">
        <text>Cleavage of hydrophobic, N-terminal signal or leader sequences from secreted and periplasmic proteins.</text>
        <dbReference type="EC" id="3.4.21.89"/>
    </reaction>
</comment>
<comment type="subcellular location">
    <subcellularLocation>
        <location evidence="2">Cell membrane</location>
        <topology evidence="2">Single-pass type II membrane protein</topology>
    </subcellularLocation>
    <subcellularLocation>
        <location evidence="8">Membrane</location>
        <topology evidence="8">Single-pass type II membrane protein</topology>
    </subcellularLocation>
</comment>
<evidence type="ECO:0000256" key="7">
    <source>
        <dbReference type="PIRSR" id="PIRSR600223-1"/>
    </source>
</evidence>
<reference evidence="11" key="4">
    <citation type="submission" date="2016-11" db="EMBL/GenBank/DDBJ databases">
        <authorList>
            <person name="Varghese N."/>
            <person name="Submissions S."/>
        </authorList>
    </citation>
    <scope>NUCLEOTIDE SEQUENCE</scope>
    <source>
        <strain evidence="11">DSM 1682</strain>
    </source>
</reference>
<dbReference type="CDD" id="cd06530">
    <property type="entry name" value="S26_SPase_I"/>
    <property type="match status" value="1"/>
</dbReference>
<dbReference type="Proteomes" id="UP000068026">
    <property type="component" value="Chromosome"/>
</dbReference>
<feature type="transmembrane region" description="Helical" evidence="8">
    <location>
        <begin position="12"/>
        <end position="29"/>
    </location>
</feature>
<dbReference type="InterPro" id="IPR019756">
    <property type="entry name" value="Pept_S26A_signal_pept_1_Ser-AS"/>
</dbReference>
<keyword evidence="6 8" id="KW-0378">Hydrolase</keyword>
<dbReference type="InterPro" id="IPR000223">
    <property type="entry name" value="Pept_S26A_signal_pept_1"/>
</dbReference>
<evidence type="ECO:0000313" key="12">
    <source>
        <dbReference type="Proteomes" id="UP000068026"/>
    </source>
</evidence>
<evidence type="ECO:0000259" key="9">
    <source>
        <dbReference type="Pfam" id="PF10502"/>
    </source>
</evidence>
<dbReference type="EMBL" id="FQUA01000013">
    <property type="protein sequence ID" value="SHF01571.1"/>
    <property type="molecule type" value="Genomic_DNA"/>
</dbReference>
<dbReference type="GO" id="GO:0006465">
    <property type="term" value="P:signal peptide processing"/>
    <property type="evidence" value="ECO:0007669"/>
    <property type="project" value="InterPro"/>
</dbReference>
<dbReference type="KEGG" id="cpro:CPRO_28750"/>
<evidence type="ECO:0000256" key="3">
    <source>
        <dbReference type="ARBA" id="ARBA00009370"/>
    </source>
</evidence>
<dbReference type="InterPro" id="IPR036286">
    <property type="entry name" value="LexA/Signal_pep-like_sf"/>
</dbReference>